<dbReference type="GO" id="GO:1901696">
    <property type="term" value="P:cannabinoid biosynthetic process"/>
    <property type="evidence" value="ECO:0007669"/>
    <property type="project" value="UniProtKB-ARBA"/>
</dbReference>
<protein>
    <recommendedName>
        <fullName evidence="9">FAD-binding PCMH-type domain-containing protein</fullName>
    </recommendedName>
</protein>
<evidence type="ECO:0000256" key="5">
    <source>
        <dbReference type="ARBA" id="ARBA00022827"/>
    </source>
</evidence>
<dbReference type="InterPro" id="IPR016166">
    <property type="entry name" value="FAD-bd_PCMH"/>
</dbReference>
<gene>
    <name evidence="10" type="ORF">AYBTSS11_LOCUS7421</name>
</gene>
<dbReference type="Gene3D" id="3.30.43.10">
    <property type="entry name" value="Uridine Diphospho-n-acetylenolpyruvylglucosamine Reductase, domain 2"/>
    <property type="match status" value="1"/>
</dbReference>
<accession>A0AA86SP77</accession>
<comment type="similarity">
    <text evidence="2">Belongs to the oxygen-dependent FAD-linked oxidoreductase family.</text>
</comment>
<dbReference type="Gramene" id="rna-AYBTSS11_LOCUS7421">
    <property type="protein sequence ID" value="CAJ1936322.1"/>
    <property type="gene ID" value="gene-AYBTSS11_LOCUS7421"/>
</dbReference>
<feature type="chain" id="PRO_5041705972" description="FAD-binding PCMH-type domain-containing protein" evidence="8">
    <location>
        <begin position="21"/>
        <end position="523"/>
    </location>
</feature>
<dbReference type="GO" id="GO:0016491">
    <property type="term" value="F:oxidoreductase activity"/>
    <property type="evidence" value="ECO:0007669"/>
    <property type="project" value="InterPro"/>
</dbReference>
<dbReference type="InterPro" id="IPR012951">
    <property type="entry name" value="BBE"/>
</dbReference>
<evidence type="ECO:0000256" key="1">
    <source>
        <dbReference type="ARBA" id="ARBA00001974"/>
    </source>
</evidence>
<dbReference type="GO" id="GO:0071949">
    <property type="term" value="F:FAD binding"/>
    <property type="evidence" value="ECO:0007669"/>
    <property type="project" value="InterPro"/>
</dbReference>
<evidence type="ECO:0000256" key="7">
    <source>
        <dbReference type="ARBA" id="ARBA00023180"/>
    </source>
</evidence>
<keyword evidence="7" id="KW-0325">Glycoprotein</keyword>
<keyword evidence="5" id="KW-0274">FAD</keyword>
<evidence type="ECO:0000256" key="8">
    <source>
        <dbReference type="SAM" id="SignalP"/>
    </source>
</evidence>
<evidence type="ECO:0000256" key="3">
    <source>
        <dbReference type="ARBA" id="ARBA00022630"/>
    </source>
</evidence>
<dbReference type="FunFam" id="3.30.43.10:FF:000004">
    <property type="entry name" value="Berberine bridge enzyme-like 15"/>
    <property type="match status" value="1"/>
</dbReference>
<feature type="domain" description="FAD-binding PCMH-type" evidence="9">
    <location>
        <begin position="71"/>
        <end position="245"/>
    </location>
</feature>
<dbReference type="EMBL" id="OY731400">
    <property type="protein sequence ID" value="CAJ1936322.1"/>
    <property type="molecule type" value="Genomic_DNA"/>
</dbReference>
<keyword evidence="3" id="KW-0285">Flavoprotein</keyword>
<feature type="signal peptide" evidence="8">
    <location>
        <begin position="1"/>
        <end position="20"/>
    </location>
</feature>
<evidence type="ECO:0000256" key="6">
    <source>
        <dbReference type="ARBA" id="ARBA00023157"/>
    </source>
</evidence>
<name>A0AA86SP77_9FABA</name>
<keyword evidence="6" id="KW-1015">Disulfide bond</keyword>
<dbReference type="Proteomes" id="UP001189624">
    <property type="component" value="Chromosome 3"/>
</dbReference>
<sequence length="523" mass="58305">MGWFSFFLASLTIVLSVSQANSHYQPPNTKQFLACFETYLSSNESVITPGNASYTSLLNLHIHNKRFKTQNTPKPVAIVLVRSESHVQATVRCARSNGIQVRIRSGGHDYEGLSYVSDVPFVIVDMFPLSIVNVDVGTGNAYVQAGATVGQIYYEIAQQSKVHAFPAGVCLSLGAGGHFSGGGYGNLMRKYGLSVDNIIDANMVDANGTFLNRKSMGEDVFWAIRGGGGASFGVITSWTIKLVPVPPQVTVFKVKKSVKADATGVVYRWQEVAPKLDRDLFIRVEPEVVNGTVIVSFIGQYLGPVERLIPLVNGVFPELALNRSDCTVMPWVNSTLFWADFPIGTPIQALLPTSREPPTIYSKGKSDYVKTPIPKEGIKKIWDFMTKYNNIWMQWNPYGGRMGEISPSATPFPHRAGNLFLIQYFVFWKEDGPEAYNRFMNYSRSFYEFMTPFVSRSPREAFLNYRDIDVGAKHASNSTSLKDASLYGTKFFKENFDRLVKVKTMIDPDNFFTYEQSIPPNSG</sequence>
<dbReference type="Pfam" id="PF08031">
    <property type="entry name" value="BBE"/>
    <property type="match status" value="1"/>
</dbReference>
<dbReference type="InterPro" id="IPR036318">
    <property type="entry name" value="FAD-bd_PCMH-like_sf"/>
</dbReference>
<dbReference type="SUPFAM" id="SSF56176">
    <property type="entry name" value="FAD-binding/transporter-associated domain-like"/>
    <property type="match status" value="1"/>
</dbReference>
<keyword evidence="4 8" id="KW-0732">Signal</keyword>
<dbReference type="Gene3D" id="3.30.465.10">
    <property type="match status" value="1"/>
</dbReference>
<evidence type="ECO:0000259" key="9">
    <source>
        <dbReference type="PROSITE" id="PS51387"/>
    </source>
</evidence>
<dbReference type="PROSITE" id="PS51387">
    <property type="entry name" value="FAD_PCMH"/>
    <property type="match status" value="1"/>
</dbReference>
<evidence type="ECO:0000256" key="2">
    <source>
        <dbReference type="ARBA" id="ARBA00005466"/>
    </source>
</evidence>
<evidence type="ECO:0000313" key="11">
    <source>
        <dbReference type="Proteomes" id="UP001189624"/>
    </source>
</evidence>
<dbReference type="Pfam" id="PF01565">
    <property type="entry name" value="FAD_binding_4"/>
    <property type="match status" value="1"/>
</dbReference>
<proteinExistence type="inferred from homology"/>
<dbReference type="Gene3D" id="3.40.462.20">
    <property type="match status" value="1"/>
</dbReference>
<dbReference type="InterPro" id="IPR016167">
    <property type="entry name" value="FAD-bd_PCMH_sub1"/>
</dbReference>
<evidence type="ECO:0000256" key="4">
    <source>
        <dbReference type="ARBA" id="ARBA00022729"/>
    </source>
</evidence>
<organism evidence="10 11">
    <name type="scientific">Sphenostylis stenocarpa</name>
    <dbReference type="NCBI Taxonomy" id="92480"/>
    <lineage>
        <taxon>Eukaryota</taxon>
        <taxon>Viridiplantae</taxon>
        <taxon>Streptophyta</taxon>
        <taxon>Embryophyta</taxon>
        <taxon>Tracheophyta</taxon>
        <taxon>Spermatophyta</taxon>
        <taxon>Magnoliopsida</taxon>
        <taxon>eudicotyledons</taxon>
        <taxon>Gunneridae</taxon>
        <taxon>Pentapetalae</taxon>
        <taxon>rosids</taxon>
        <taxon>fabids</taxon>
        <taxon>Fabales</taxon>
        <taxon>Fabaceae</taxon>
        <taxon>Papilionoideae</taxon>
        <taxon>50 kb inversion clade</taxon>
        <taxon>NPAAA clade</taxon>
        <taxon>indigoferoid/millettioid clade</taxon>
        <taxon>Phaseoleae</taxon>
        <taxon>Sphenostylis</taxon>
    </lineage>
</organism>
<keyword evidence="11" id="KW-1185">Reference proteome</keyword>
<dbReference type="InterPro" id="IPR016169">
    <property type="entry name" value="FAD-bd_PCMH_sub2"/>
</dbReference>
<dbReference type="AlphaFoldDB" id="A0AA86SP77"/>
<dbReference type="PANTHER" id="PTHR32448">
    <property type="entry name" value="OS08G0158400 PROTEIN"/>
    <property type="match status" value="1"/>
</dbReference>
<reference evidence="10" key="1">
    <citation type="submission" date="2023-10" db="EMBL/GenBank/DDBJ databases">
        <authorList>
            <person name="Domelevo Entfellner J.-B."/>
        </authorList>
    </citation>
    <scope>NUCLEOTIDE SEQUENCE</scope>
</reference>
<comment type="cofactor">
    <cofactor evidence="1">
        <name>FAD</name>
        <dbReference type="ChEBI" id="CHEBI:57692"/>
    </cofactor>
</comment>
<dbReference type="InterPro" id="IPR006094">
    <property type="entry name" value="Oxid_FAD_bind_N"/>
</dbReference>
<evidence type="ECO:0000313" key="10">
    <source>
        <dbReference type="EMBL" id="CAJ1936322.1"/>
    </source>
</evidence>